<sequence length="194" mass="22356">MTMSEIKIDPRIKRTRKLIMDSFIELAMKKDVKDITIKDITAEATVNRATFYSHFTDKYDLLEKSLTEDLMMNVSNEIAQHEKLTEDTIVSIFLSITTFHLSLSSQCRRSFQAFSVTIEAIIKKKLEAIFYQALLKQHAADSDESLRIAAFMLSWGIYGASVDWKQSSSIAPEEYIRLALPYFMYGMDFYVTAE</sequence>
<dbReference type="Pfam" id="PF00440">
    <property type="entry name" value="TetR_N"/>
    <property type="match status" value="1"/>
</dbReference>
<dbReference type="Gene3D" id="1.10.357.10">
    <property type="entry name" value="Tetracycline Repressor, domain 2"/>
    <property type="match status" value="1"/>
</dbReference>
<dbReference type="AlphaFoldDB" id="A0A419V3M6"/>
<keyword evidence="5" id="KW-1185">Reference proteome</keyword>
<name>A0A419V3M6_9BACL</name>
<evidence type="ECO:0000313" key="4">
    <source>
        <dbReference type="EMBL" id="RKD73125.1"/>
    </source>
</evidence>
<feature type="DNA-binding region" description="H-T-H motif" evidence="2">
    <location>
        <begin position="36"/>
        <end position="55"/>
    </location>
</feature>
<evidence type="ECO:0000259" key="3">
    <source>
        <dbReference type="PROSITE" id="PS50977"/>
    </source>
</evidence>
<dbReference type="PROSITE" id="PS50977">
    <property type="entry name" value="HTH_TETR_2"/>
    <property type="match status" value="1"/>
</dbReference>
<dbReference type="InterPro" id="IPR001647">
    <property type="entry name" value="HTH_TetR"/>
</dbReference>
<dbReference type="SUPFAM" id="SSF46689">
    <property type="entry name" value="Homeodomain-like"/>
    <property type="match status" value="1"/>
</dbReference>
<dbReference type="RefSeq" id="WP_342768778.1">
    <property type="nucleotide sequence ID" value="NZ_RAPK01000009.1"/>
</dbReference>
<dbReference type="InterPro" id="IPR050624">
    <property type="entry name" value="HTH-type_Tx_Regulator"/>
</dbReference>
<accession>A0A419V3M6</accession>
<dbReference type="GO" id="GO:0003677">
    <property type="term" value="F:DNA binding"/>
    <property type="evidence" value="ECO:0007669"/>
    <property type="project" value="UniProtKB-UniRule"/>
</dbReference>
<keyword evidence="1 2" id="KW-0238">DNA-binding</keyword>
<proteinExistence type="predicted"/>
<comment type="caution">
    <text evidence="4">The sequence shown here is derived from an EMBL/GenBank/DDBJ whole genome shotgun (WGS) entry which is preliminary data.</text>
</comment>
<dbReference type="PANTHER" id="PTHR43479">
    <property type="entry name" value="ACREF/ENVCD OPERON REPRESSOR-RELATED"/>
    <property type="match status" value="1"/>
</dbReference>
<evidence type="ECO:0000313" key="5">
    <source>
        <dbReference type="Proteomes" id="UP000285120"/>
    </source>
</evidence>
<feature type="domain" description="HTH tetR-type" evidence="3">
    <location>
        <begin position="13"/>
        <end position="73"/>
    </location>
</feature>
<dbReference type="InterPro" id="IPR009057">
    <property type="entry name" value="Homeodomain-like_sf"/>
</dbReference>
<dbReference type="PANTHER" id="PTHR43479:SF7">
    <property type="entry name" value="TETR-FAMILY TRANSCRIPTIONAL REGULATOR"/>
    <property type="match status" value="1"/>
</dbReference>
<gene>
    <name evidence="4" type="ORF">ATL39_2330</name>
</gene>
<evidence type="ECO:0000256" key="2">
    <source>
        <dbReference type="PROSITE-ProRule" id="PRU00335"/>
    </source>
</evidence>
<reference evidence="4 5" key="1">
    <citation type="submission" date="2018-09" db="EMBL/GenBank/DDBJ databases">
        <title>Genomic Encyclopedia of Archaeal and Bacterial Type Strains, Phase II (KMG-II): from individual species to whole genera.</title>
        <authorList>
            <person name="Goeker M."/>
        </authorList>
    </citation>
    <scope>NUCLEOTIDE SEQUENCE [LARGE SCALE GENOMIC DNA]</scope>
    <source>
        <strain evidence="4 5">DSM 17008</strain>
    </source>
</reference>
<dbReference type="Proteomes" id="UP000285120">
    <property type="component" value="Unassembled WGS sequence"/>
</dbReference>
<organism evidence="4 5">
    <name type="scientific">Sinobaca qinghaiensis</name>
    <dbReference type="NCBI Taxonomy" id="342944"/>
    <lineage>
        <taxon>Bacteria</taxon>
        <taxon>Bacillati</taxon>
        <taxon>Bacillota</taxon>
        <taxon>Bacilli</taxon>
        <taxon>Bacillales</taxon>
        <taxon>Sporolactobacillaceae</taxon>
        <taxon>Sinobaca</taxon>
    </lineage>
</organism>
<protein>
    <submittedName>
        <fullName evidence="4">TetR family transcriptional regulator</fullName>
    </submittedName>
</protein>
<evidence type="ECO:0000256" key="1">
    <source>
        <dbReference type="ARBA" id="ARBA00023125"/>
    </source>
</evidence>
<dbReference type="EMBL" id="RAPK01000009">
    <property type="protein sequence ID" value="RKD73125.1"/>
    <property type="molecule type" value="Genomic_DNA"/>
</dbReference>